<keyword evidence="13" id="KW-1185">Reference proteome</keyword>
<feature type="active site" description="Proton donor" evidence="5">
    <location>
        <position position="605"/>
    </location>
</feature>
<dbReference type="InterPro" id="IPR007867">
    <property type="entry name" value="GMC_OxRtase_C"/>
</dbReference>
<evidence type="ECO:0000256" key="9">
    <source>
        <dbReference type="SAM" id="Phobius"/>
    </source>
</evidence>
<dbReference type="Pfam" id="PF05199">
    <property type="entry name" value="GMC_oxred_C"/>
    <property type="match status" value="1"/>
</dbReference>
<feature type="transmembrane region" description="Helical" evidence="9">
    <location>
        <begin position="70"/>
        <end position="96"/>
    </location>
</feature>
<comment type="similarity">
    <text evidence="2 7">Belongs to the GMC oxidoreductase family.</text>
</comment>
<name>A0A286UPP6_9AGAM</name>
<dbReference type="STRING" id="2282107.A0A286UPP6"/>
<comment type="caution">
    <text evidence="12">The sequence shown here is derived from an EMBL/GenBank/DDBJ whole genome shotgun (WGS) entry which is preliminary data.</text>
</comment>
<keyword evidence="9" id="KW-0472">Membrane</keyword>
<dbReference type="Gene3D" id="3.50.50.60">
    <property type="entry name" value="FAD/NAD(P)-binding domain"/>
    <property type="match status" value="1"/>
</dbReference>
<organism evidence="12 13">
    <name type="scientific">Pyrrhoderma noxium</name>
    <dbReference type="NCBI Taxonomy" id="2282107"/>
    <lineage>
        <taxon>Eukaryota</taxon>
        <taxon>Fungi</taxon>
        <taxon>Dikarya</taxon>
        <taxon>Basidiomycota</taxon>
        <taxon>Agaricomycotina</taxon>
        <taxon>Agaricomycetes</taxon>
        <taxon>Hymenochaetales</taxon>
        <taxon>Hymenochaetaceae</taxon>
        <taxon>Pyrrhoderma</taxon>
    </lineage>
</organism>
<evidence type="ECO:0000256" key="1">
    <source>
        <dbReference type="ARBA" id="ARBA00001974"/>
    </source>
</evidence>
<accession>A0A286UPP6</accession>
<dbReference type="InterPro" id="IPR000172">
    <property type="entry name" value="GMC_OxRdtase_N"/>
</dbReference>
<dbReference type="PANTHER" id="PTHR11552">
    <property type="entry name" value="GLUCOSE-METHANOL-CHOLINE GMC OXIDOREDUCTASE"/>
    <property type="match status" value="1"/>
</dbReference>
<keyword evidence="9" id="KW-1133">Transmembrane helix</keyword>
<dbReference type="Gene3D" id="3.30.560.10">
    <property type="entry name" value="Glucose Oxidase, domain 3"/>
    <property type="match status" value="1"/>
</dbReference>
<dbReference type="InterPro" id="IPR012132">
    <property type="entry name" value="GMC_OxRdtase"/>
</dbReference>
<evidence type="ECO:0000256" key="6">
    <source>
        <dbReference type="PIRSR" id="PIRSR000137-2"/>
    </source>
</evidence>
<dbReference type="SUPFAM" id="SSF54373">
    <property type="entry name" value="FAD-linked reductases, C-terminal domain"/>
    <property type="match status" value="1"/>
</dbReference>
<feature type="region of interest" description="Disordered" evidence="8">
    <location>
        <begin position="239"/>
        <end position="263"/>
    </location>
</feature>
<dbReference type="SUPFAM" id="SSF51905">
    <property type="entry name" value="FAD/NAD(P)-binding domain"/>
    <property type="match status" value="1"/>
</dbReference>
<evidence type="ECO:0000256" key="5">
    <source>
        <dbReference type="PIRSR" id="PIRSR000137-1"/>
    </source>
</evidence>
<dbReference type="PROSITE" id="PS00623">
    <property type="entry name" value="GMC_OXRED_1"/>
    <property type="match status" value="1"/>
</dbReference>
<evidence type="ECO:0000313" key="12">
    <source>
        <dbReference type="EMBL" id="PAV21552.1"/>
    </source>
</evidence>
<feature type="binding site" evidence="6">
    <location>
        <begin position="604"/>
        <end position="605"/>
    </location>
    <ligand>
        <name>FAD</name>
        <dbReference type="ChEBI" id="CHEBI:57692"/>
    </ligand>
</feature>
<keyword evidence="9" id="KW-0812">Transmembrane</keyword>
<sequence>MLLKQGPQDKQSLILEGDETCNPVSISVHVRRGIDMQLLTCSRLVVTAPITSPASEDGADQLNILPNAHIIFGSLFFFLIFSTFAYLVPVILATVFTDPAQLVKKEYDFVVVGGGTAGNVLANRLTNGTNFTVLVIEAGITNDGFLPSIVPFLAPSMTPFSSVTWNFSTVPQASLGNRTLTYPRGRMLGGSSSINFMTYTRGSDEEYDRWANLTGDSGWEWKNLAPYYFKSSRLVPPADNHNTTGQVDPSAHGDGPVEISLPGFPTELDPRVINATEKFTSEFPFNLDLQSGDSVGIGFVQSTIGNGERSSSATAYLDPVLSRSNLDVLIQTQVTKVISHGKTSQGKPKFEQVEFAISSDASRYTVTANKEIILSAGSIGSPQILLLSGIGNSTTLSDMGIEPIVDLPDVGQHLQDHPIMANYFVLNSNQSFDNALRNTNISATDLELWQTNRSGLFADAPVNTMGFLRLPSNASIFENVTDPSAGPKSGHFEWLFVDGFITAVQTLPDTGNFMTVEMAVVSPLSHGSVTLNSTDPFDNPIIDPNFFSDPFDQYAMVEAVKSLRRFLEAPEWNDFILGRYGFVGDANTDEEILEAAKKAIVTIWHPTSTARMSPENASWGVVDPNLRVKGTFGLRVVDASVFPRIPSAHTVAPVYIVAERAADLILSEWC</sequence>
<dbReference type="InParanoid" id="A0A286UPP6"/>
<evidence type="ECO:0000256" key="3">
    <source>
        <dbReference type="ARBA" id="ARBA00022630"/>
    </source>
</evidence>
<evidence type="ECO:0000256" key="8">
    <source>
        <dbReference type="SAM" id="MobiDB-lite"/>
    </source>
</evidence>
<keyword evidence="4 6" id="KW-0274">FAD</keyword>
<evidence type="ECO:0000256" key="7">
    <source>
        <dbReference type="RuleBase" id="RU003968"/>
    </source>
</evidence>
<comment type="cofactor">
    <cofactor evidence="1 6">
        <name>FAD</name>
        <dbReference type="ChEBI" id="CHEBI:57692"/>
    </cofactor>
</comment>
<evidence type="ECO:0000259" key="10">
    <source>
        <dbReference type="PROSITE" id="PS00623"/>
    </source>
</evidence>
<evidence type="ECO:0000256" key="4">
    <source>
        <dbReference type="ARBA" id="ARBA00022827"/>
    </source>
</evidence>
<evidence type="ECO:0000256" key="2">
    <source>
        <dbReference type="ARBA" id="ARBA00010790"/>
    </source>
</evidence>
<feature type="active site" description="Proton acceptor" evidence="5">
    <location>
        <position position="649"/>
    </location>
</feature>
<dbReference type="EMBL" id="NBII01000002">
    <property type="protein sequence ID" value="PAV21552.1"/>
    <property type="molecule type" value="Genomic_DNA"/>
</dbReference>
<dbReference type="GO" id="GO:0050660">
    <property type="term" value="F:flavin adenine dinucleotide binding"/>
    <property type="evidence" value="ECO:0007669"/>
    <property type="project" value="InterPro"/>
</dbReference>
<evidence type="ECO:0000313" key="13">
    <source>
        <dbReference type="Proteomes" id="UP000217199"/>
    </source>
</evidence>
<dbReference type="InterPro" id="IPR036188">
    <property type="entry name" value="FAD/NAD-bd_sf"/>
</dbReference>
<feature type="domain" description="Glucose-methanol-choline oxidoreductase N-terminal" evidence="11">
    <location>
        <begin position="377"/>
        <end position="391"/>
    </location>
</feature>
<dbReference type="Proteomes" id="UP000217199">
    <property type="component" value="Unassembled WGS sequence"/>
</dbReference>
<dbReference type="AlphaFoldDB" id="A0A286UPP6"/>
<proteinExistence type="inferred from homology"/>
<evidence type="ECO:0000259" key="11">
    <source>
        <dbReference type="PROSITE" id="PS00624"/>
    </source>
</evidence>
<dbReference type="Pfam" id="PF00732">
    <property type="entry name" value="GMC_oxred_N"/>
    <property type="match status" value="1"/>
</dbReference>
<keyword evidence="3 7" id="KW-0285">Flavoprotein</keyword>
<dbReference type="PROSITE" id="PS00624">
    <property type="entry name" value="GMC_OXRED_2"/>
    <property type="match status" value="1"/>
</dbReference>
<dbReference type="PANTHER" id="PTHR11552:SF147">
    <property type="entry name" value="CHOLINE DEHYDROGENASE, MITOCHONDRIAL"/>
    <property type="match status" value="1"/>
</dbReference>
<protein>
    <submittedName>
        <fullName evidence="12">Aryl-alcohol oxidase</fullName>
    </submittedName>
</protein>
<dbReference type="PIRSF" id="PIRSF000137">
    <property type="entry name" value="Alcohol_oxidase"/>
    <property type="match status" value="1"/>
</dbReference>
<feature type="binding site" evidence="6">
    <location>
        <position position="334"/>
    </location>
    <ligand>
        <name>FAD</name>
        <dbReference type="ChEBI" id="CHEBI:57692"/>
    </ligand>
</feature>
<reference evidence="12 13" key="1">
    <citation type="journal article" date="2017" name="Mol. Ecol.">
        <title>Comparative and population genomic landscape of Phellinus noxius: A hypervariable fungus causing root rot in trees.</title>
        <authorList>
            <person name="Chung C.L."/>
            <person name="Lee T.J."/>
            <person name="Akiba M."/>
            <person name="Lee H.H."/>
            <person name="Kuo T.H."/>
            <person name="Liu D."/>
            <person name="Ke H.M."/>
            <person name="Yokoi T."/>
            <person name="Roa M.B."/>
            <person name="Lu M.J."/>
            <person name="Chang Y.Y."/>
            <person name="Ann P.J."/>
            <person name="Tsai J.N."/>
            <person name="Chen C.Y."/>
            <person name="Tzean S.S."/>
            <person name="Ota Y."/>
            <person name="Hattori T."/>
            <person name="Sahashi N."/>
            <person name="Liou R.F."/>
            <person name="Kikuchi T."/>
            <person name="Tsai I.J."/>
        </authorList>
    </citation>
    <scope>NUCLEOTIDE SEQUENCE [LARGE SCALE GENOMIC DNA]</scope>
    <source>
        <strain evidence="12 13">FFPRI411160</strain>
    </source>
</reference>
<dbReference type="OrthoDB" id="269227at2759"/>
<gene>
    <name evidence="12" type="ORF">PNOK_0150900</name>
</gene>
<feature type="domain" description="Glucose-methanol-choline oxidoreductase N-terminal" evidence="10">
    <location>
        <begin position="185"/>
        <end position="208"/>
    </location>
</feature>
<dbReference type="GO" id="GO:0016614">
    <property type="term" value="F:oxidoreductase activity, acting on CH-OH group of donors"/>
    <property type="evidence" value="ECO:0007669"/>
    <property type="project" value="InterPro"/>
</dbReference>